<dbReference type="CDD" id="cd02947">
    <property type="entry name" value="TRX_family"/>
    <property type="match status" value="1"/>
</dbReference>
<dbReference type="Gene3D" id="3.40.30.10">
    <property type="entry name" value="Glutaredoxin"/>
    <property type="match status" value="1"/>
</dbReference>
<keyword evidence="1" id="KW-1015">Disulfide bond</keyword>
<name>A0ABP0EKZ2_9ASCO</name>
<organism evidence="4 5">
    <name type="scientific">[Candida] anglica</name>
    <dbReference type="NCBI Taxonomy" id="148631"/>
    <lineage>
        <taxon>Eukaryota</taxon>
        <taxon>Fungi</taxon>
        <taxon>Dikarya</taxon>
        <taxon>Ascomycota</taxon>
        <taxon>Saccharomycotina</taxon>
        <taxon>Pichiomycetes</taxon>
        <taxon>Debaryomycetaceae</taxon>
        <taxon>Kurtzmaniella</taxon>
    </lineage>
</organism>
<dbReference type="PROSITE" id="PS51352">
    <property type="entry name" value="THIOREDOXIN_2"/>
    <property type="match status" value="1"/>
</dbReference>
<keyword evidence="5" id="KW-1185">Reference proteome</keyword>
<dbReference type="InterPro" id="IPR013766">
    <property type="entry name" value="Thioredoxin_domain"/>
</dbReference>
<dbReference type="InterPro" id="IPR005746">
    <property type="entry name" value="Thioredoxin"/>
</dbReference>
<feature type="domain" description="Thioredoxin" evidence="3">
    <location>
        <begin position="1"/>
        <end position="104"/>
    </location>
</feature>
<dbReference type="InterPro" id="IPR036249">
    <property type="entry name" value="Thioredoxin-like_sf"/>
</dbReference>
<dbReference type="InterPro" id="IPR017937">
    <property type="entry name" value="Thioredoxin_CS"/>
</dbReference>
<dbReference type="PRINTS" id="PR00421">
    <property type="entry name" value="THIOREDOXIN"/>
</dbReference>
<protein>
    <recommendedName>
        <fullName evidence="2">Thioredoxin</fullName>
    </recommendedName>
</protein>
<dbReference type="PIRSF" id="PIRSF000077">
    <property type="entry name" value="Thioredoxin"/>
    <property type="match status" value="1"/>
</dbReference>
<dbReference type="EMBL" id="OZ004260">
    <property type="protein sequence ID" value="CAK7921599.1"/>
    <property type="molecule type" value="Genomic_DNA"/>
</dbReference>
<dbReference type="Pfam" id="PF00085">
    <property type="entry name" value="Thioredoxin"/>
    <property type="match status" value="1"/>
</dbReference>
<gene>
    <name evidence="4" type="primary">TRX1</name>
    <name evidence="4" type="ORF">CAAN4_H16182</name>
</gene>
<sequence>MVQILKTKGEFDTALEYEGLVVVDFFATWCGPCKAIAPTYETFPEKYPDARFYKVDVDESKSLAQLNNITAMPTFVFFRNGEEVDRVRGADLHRIIKILEEDKKNHGKKH</sequence>
<dbReference type="PROSITE" id="PS00194">
    <property type="entry name" value="THIOREDOXIN_1"/>
    <property type="match status" value="1"/>
</dbReference>
<dbReference type="SUPFAM" id="SSF52833">
    <property type="entry name" value="Thioredoxin-like"/>
    <property type="match status" value="1"/>
</dbReference>
<accession>A0ABP0EKZ2</accession>
<evidence type="ECO:0000256" key="2">
    <source>
        <dbReference type="PIRNR" id="PIRNR000077"/>
    </source>
</evidence>
<evidence type="ECO:0000313" key="4">
    <source>
        <dbReference type="EMBL" id="CAK7921599.1"/>
    </source>
</evidence>
<evidence type="ECO:0000259" key="3">
    <source>
        <dbReference type="PROSITE" id="PS51352"/>
    </source>
</evidence>
<comment type="similarity">
    <text evidence="2">Belongs to the thioredoxin family.</text>
</comment>
<proteinExistence type="inferred from homology"/>
<reference evidence="4 5" key="1">
    <citation type="submission" date="2024-01" db="EMBL/GenBank/DDBJ databases">
        <authorList>
            <consortium name="Genoscope - CEA"/>
            <person name="William W."/>
        </authorList>
    </citation>
    <scope>NUCLEOTIDE SEQUENCE [LARGE SCALE GENOMIC DNA]</scope>
    <source>
        <strain evidence="4 5">29B2s-10</strain>
    </source>
</reference>
<evidence type="ECO:0000313" key="5">
    <source>
        <dbReference type="Proteomes" id="UP001497600"/>
    </source>
</evidence>
<evidence type="ECO:0000256" key="1">
    <source>
        <dbReference type="ARBA" id="ARBA00023157"/>
    </source>
</evidence>
<dbReference type="Proteomes" id="UP001497600">
    <property type="component" value="Chromosome H"/>
</dbReference>
<dbReference type="PANTHER" id="PTHR46115">
    <property type="entry name" value="THIOREDOXIN-LIKE PROTEIN 1"/>
    <property type="match status" value="1"/>
</dbReference>